<dbReference type="AlphaFoldDB" id="A0A3M7PJ79"/>
<keyword evidence="8 12" id="KW-0472">Membrane</keyword>
<evidence type="ECO:0000313" key="14">
    <source>
        <dbReference type="Proteomes" id="UP000276133"/>
    </source>
</evidence>
<dbReference type="Proteomes" id="UP000276133">
    <property type="component" value="Unassembled WGS sequence"/>
</dbReference>
<keyword evidence="6" id="KW-0915">Sodium</keyword>
<evidence type="ECO:0000313" key="13">
    <source>
        <dbReference type="EMBL" id="RMZ98760.1"/>
    </source>
</evidence>
<dbReference type="STRING" id="10195.A0A3M7PJ79"/>
<keyword evidence="7 11" id="KW-0406">Ion transport</keyword>
<comment type="similarity">
    <text evidence="11">Belongs to the amiloride-sensitive sodium channel (TC 1.A.6) family.</text>
</comment>
<dbReference type="PANTHER" id="PTHR11690">
    <property type="entry name" value="AMILORIDE-SENSITIVE SODIUM CHANNEL-RELATED"/>
    <property type="match status" value="1"/>
</dbReference>
<protein>
    <submittedName>
        <fullName evidence="13">Amiloride-sensitive sodium channel subunit gamma</fullName>
    </submittedName>
</protein>
<evidence type="ECO:0000256" key="9">
    <source>
        <dbReference type="ARBA" id="ARBA00023201"/>
    </source>
</evidence>
<keyword evidence="4 11" id="KW-0812">Transmembrane</keyword>
<evidence type="ECO:0000256" key="6">
    <source>
        <dbReference type="ARBA" id="ARBA00023053"/>
    </source>
</evidence>
<dbReference type="GO" id="GO:0005886">
    <property type="term" value="C:plasma membrane"/>
    <property type="evidence" value="ECO:0007669"/>
    <property type="project" value="TreeGrafter"/>
</dbReference>
<evidence type="ECO:0000256" key="1">
    <source>
        <dbReference type="ARBA" id="ARBA00004141"/>
    </source>
</evidence>
<evidence type="ECO:0000256" key="11">
    <source>
        <dbReference type="RuleBase" id="RU000679"/>
    </source>
</evidence>
<evidence type="ECO:0000256" key="5">
    <source>
        <dbReference type="ARBA" id="ARBA00022989"/>
    </source>
</evidence>
<gene>
    <name evidence="13" type="ORF">BpHYR1_043735</name>
</gene>
<name>A0A3M7PJ79_BRAPC</name>
<keyword evidence="14" id="KW-1185">Reference proteome</keyword>
<dbReference type="Gene3D" id="1.10.287.770">
    <property type="entry name" value="YojJ-like"/>
    <property type="match status" value="1"/>
</dbReference>
<comment type="subcellular location">
    <subcellularLocation>
        <location evidence="1">Membrane</location>
        <topology evidence="1">Multi-pass membrane protein</topology>
    </subcellularLocation>
</comment>
<dbReference type="Gene3D" id="2.60.470.10">
    <property type="entry name" value="Acid-sensing ion channels like domains"/>
    <property type="match status" value="1"/>
</dbReference>
<keyword evidence="3 11" id="KW-0894">Sodium channel</keyword>
<sequence>MDLKNPESFRKKLMNTFCECLLSTIHGFPSILRSKNLYIKIMWILFCVVSTGLCAFMACQNIMNFFKYEVTTKTRIINQYKNIFPTVTICNMNFFISDFSVNFSKSFENQTLERSPFSSLFEYDYRNHAKISEFYEESKELYGDTIDKLLVDCYFDFLQCDRSQFKLFFHPNHGNCFQFNSGFDSKGSKIDLEYSTNIERTGSLRLILNLSVPDSLKFLNPNSGSLIFIHNQTTYPMLVSPATVAPKTETNIALSRTFYELETKPYSDCDKNTKDPNYFESKAYKLVHKYLDLYSQISCYYQCFQIFLIQTCGCYDSYYPNFVESTECKNKSQIDFLMSFFDYENDKLFMNCFKEECPKECAGMWFDKTVSINHFSTSTYQKLIQRYGGKEKIYLNKNGSIDDIAIVNIYYESFGYTQISESPTINFTDLLSSIGGIGGLFLGIKINDELEKSFEQIRQKNDQLDLKNVKEKSAFYKEMALATVEASNEAKLATKKT</sequence>
<evidence type="ECO:0000256" key="4">
    <source>
        <dbReference type="ARBA" id="ARBA00022692"/>
    </source>
</evidence>
<keyword evidence="5 12" id="KW-1133">Transmembrane helix</keyword>
<evidence type="ECO:0000256" key="2">
    <source>
        <dbReference type="ARBA" id="ARBA00022448"/>
    </source>
</evidence>
<dbReference type="EMBL" id="REGN01010578">
    <property type="protein sequence ID" value="RMZ98760.1"/>
    <property type="molecule type" value="Genomic_DNA"/>
</dbReference>
<reference evidence="13 14" key="1">
    <citation type="journal article" date="2018" name="Sci. Rep.">
        <title>Genomic signatures of local adaptation to the degree of environmental predictability in rotifers.</title>
        <authorList>
            <person name="Franch-Gras L."/>
            <person name="Hahn C."/>
            <person name="Garcia-Roger E.M."/>
            <person name="Carmona M.J."/>
            <person name="Serra M."/>
            <person name="Gomez A."/>
        </authorList>
    </citation>
    <scope>NUCLEOTIDE SEQUENCE [LARGE SCALE GENOMIC DNA]</scope>
    <source>
        <strain evidence="13">HYR1</strain>
    </source>
</reference>
<evidence type="ECO:0000256" key="7">
    <source>
        <dbReference type="ARBA" id="ARBA00023065"/>
    </source>
</evidence>
<dbReference type="InterPro" id="IPR001873">
    <property type="entry name" value="ENaC"/>
</dbReference>
<evidence type="ECO:0000256" key="8">
    <source>
        <dbReference type="ARBA" id="ARBA00023136"/>
    </source>
</evidence>
<comment type="caution">
    <text evidence="13">The sequence shown here is derived from an EMBL/GenBank/DDBJ whole genome shotgun (WGS) entry which is preliminary data.</text>
</comment>
<dbReference type="Pfam" id="PF00858">
    <property type="entry name" value="ASC"/>
    <property type="match status" value="1"/>
</dbReference>
<proteinExistence type="inferred from homology"/>
<dbReference type="PROSITE" id="PS01206">
    <property type="entry name" value="ASC"/>
    <property type="match status" value="1"/>
</dbReference>
<dbReference type="PRINTS" id="PR01078">
    <property type="entry name" value="AMINACHANNEL"/>
</dbReference>
<dbReference type="InterPro" id="IPR020903">
    <property type="entry name" value="ENaC_CS"/>
</dbReference>
<feature type="transmembrane region" description="Helical" evidence="12">
    <location>
        <begin position="37"/>
        <end position="58"/>
    </location>
</feature>
<organism evidence="13 14">
    <name type="scientific">Brachionus plicatilis</name>
    <name type="common">Marine rotifer</name>
    <name type="synonym">Brachionus muelleri</name>
    <dbReference type="NCBI Taxonomy" id="10195"/>
    <lineage>
        <taxon>Eukaryota</taxon>
        <taxon>Metazoa</taxon>
        <taxon>Spiralia</taxon>
        <taxon>Gnathifera</taxon>
        <taxon>Rotifera</taxon>
        <taxon>Eurotatoria</taxon>
        <taxon>Monogononta</taxon>
        <taxon>Pseudotrocha</taxon>
        <taxon>Ploima</taxon>
        <taxon>Brachionidae</taxon>
        <taxon>Brachionus</taxon>
    </lineage>
</organism>
<keyword evidence="10 11" id="KW-0407">Ion channel</keyword>
<accession>A0A3M7PJ79</accession>
<dbReference type="GO" id="GO:0015280">
    <property type="term" value="F:ligand-gated sodium channel activity"/>
    <property type="evidence" value="ECO:0007669"/>
    <property type="project" value="TreeGrafter"/>
</dbReference>
<dbReference type="OrthoDB" id="6021021at2759"/>
<keyword evidence="9 11" id="KW-0739">Sodium transport</keyword>
<evidence type="ECO:0000256" key="3">
    <source>
        <dbReference type="ARBA" id="ARBA00022461"/>
    </source>
</evidence>
<evidence type="ECO:0000256" key="12">
    <source>
        <dbReference type="SAM" id="Phobius"/>
    </source>
</evidence>
<keyword evidence="2 11" id="KW-0813">Transport</keyword>
<evidence type="ECO:0000256" key="10">
    <source>
        <dbReference type="ARBA" id="ARBA00023303"/>
    </source>
</evidence>
<dbReference type="PANTHER" id="PTHR11690:SF248">
    <property type="entry name" value="PICKPOCKET 17, ISOFORM A"/>
    <property type="match status" value="1"/>
</dbReference>